<evidence type="ECO:0000313" key="5">
    <source>
        <dbReference type="Proteomes" id="UP001432292"/>
    </source>
</evidence>
<feature type="region of interest" description="Disordered" evidence="1">
    <location>
        <begin position="43"/>
        <end position="70"/>
    </location>
</feature>
<dbReference type="EMBL" id="BLIN01000003">
    <property type="protein sequence ID" value="GFE06939.1"/>
    <property type="molecule type" value="Genomic_DNA"/>
</dbReference>
<evidence type="ECO:0000313" key="3">
    <source>
        <dbReference type="EMBL" id="WUS22051.1"/>
    </source>
</evidence>
<reference evidence="2 4" key="1">
    <citation type="submission" date="2019-12" db="EMBL/GenBank/DDBJ databases">
        <title>Whole genome shotgun sequence of Streptomyces caniferus NBRC 15389.</title>
        <authorList>
            <person name="Ichikawa N."/>
            <person name="Kimura A."/>
            <person name="Kitahashi Y."/>
            <person name="Komaki H."/>
            <person name="Tamura T."/>
        </authorList>
    </citation>
    <scope>NUCLEOTIDE SEQUENCE [LARGE SCALE GENOMIC DNA]</scope>
    <source>
        <strain evidence="2 4">NBRC 15389</strain>
    </source>
</reference>
<organism evidence="2 4">
    <name type="scientific">Streptomyces caniferus</name>
    <dbReference type="NCBI Taxonomy" id="285557"/>
    <lineage>
        <taxon>Bacteria</taxon>
        <taxon>Bacillati</taxon>
        <taxon>Actinomycetota</taxon>
        <taxon>Actinomycetes</taxon>
        <taxon>Kitasatosporales</taxon>
        <taxon>Streptomycetaceae</taxon>
        <taxon>Streptomyces</taxon>
    </lineage>
</organism>
<dbReference type="RefSeq" id="WP_159475294.1">
    <property type="nucleotide sequence ID" value="NZ_BAAATH010000006.1"/>
</dbReference>
<dbReference type="Pfam" id="PF22564">
    <property type="entry name" value="HAAS"/>
    <property type="match status" value="1"/>
</dbReference>
<proteinExistence type="predicted"/>
<protein>
    <submittedName>
        <fullName evidence="3">DUF1700 domain-containing protein</fullName>
    </submittedName>
</protein>
<evidence type="ECO:0000313" key="4">
    <source>
        <dbReference type="Proteomes" id="UP000435837"/>
    </source>
</evidence>
<sequence length="70" mass="7575">MKTTSAQSASVRQYLAAVAREPAVLPADRRHELGSDLAEHIETELAERPGSEAEILRELGDPRVPARPTG</sequence>
<accession>A0A640S6U3</accession>
<dbReference type="OrthoDB" id="3701328at2"/>
<dbReference type="Proteomes" id="UP001432292">
    <property type="component" value="Chromosome"/>
</dbReference>
<reference evidence="3" key="2">
    <citation type="submission" date="2022-10" db="EMBL/GenBank/DDBJ databases">
        <title>The complete genomes of actinobacterial strains from the NBC collection.</title>
        <authorList>
            <person name="Joergensen T.S."/>
            <person name="Alvarez Arevalo M."/>
            <person name="Sterndorff E.B."/>
            <person name="Faurdal D."/>
            <person name="Vuksanovic O."/>
            <person name="Mourched A.-S."/>
            <person name="Charusanti P."/>
            <person name="Shaw S."/>
            <person name="Blin K."/>
            <person name="Weber T."/>
        </authorList>
    </citation>
    <scope>NUCLEOTIDE SEQUENCE</scope>
    <source>
        <strain evidence="3">NBC_01256</strain>
    </source>
</reference>
<dbReference type="AlphaFoldDB" id="A0A640S6U3"/>
<dbReference type="EMBL" id="CP108473">
    <property type="protein sequence ID" value="WUS22051.1"/>
    <property type="molecule type" value="Genomic_DNA"/>
</dbReference>
<gene>
    <name evidence="3" type="ORF">OG727_06955</name>
    <name evidence="2" type="ORF">Scani_32070</name>
</gene>
<dbReference type="Proteomes" id="UP000435837">
    <property type="component" value="Unassembled WGS sequence"/>
</dbReference>
<evidence type="ECO:0000313" key="2">
    <source>
        <dbReference type="EMBL" id="GFE06939.1"/>
    </source>
</evidence>
<evidence type="ECO:0000256" key="1">
    <source>
        <dbReference type="SAM" id="MobiDB-lite"/>
    </source>
</evidence>
<keyword evidence="5" id="KW-1185">Reference proteome</keyword>
<feature type="compositionally biased region" description="Basic and acidic residues" evidence="1">
    <location>
        <begin position="43"/>
        <end position="61"/>
    </location>
</feature>
<name>A0A640S6U3_9ACTN</name>